<dbReference type="PANTHER" id="PTHR43135">
    <property type="entry name" value="ALPHA-D-RIBOSE 1-METHYLPHOSPHONATE 5-TRIPHOSPHATE DIPHOSPHATASE"/>
    <property type="match status" value="1"/>
</dbReference>
<dbReference type="InterPro" id="IPR032466">
    <property type="entry name" value="Metal_Hydrolase"/>
</dbReference>
<proteinExistence type="predicted"/>
<dbReference type="InterPro" id="IPR006680">
    <property type="entry name" value="Amidohydro-rel"/>
</dbReference>
<dbReference type="Gene3D" id="3.40.50.10910">
    <property type="entry name" value="Amidohydrolase"/>
    <property type="match status" value="1"/>
</dbReference>
<keyword evidence="3" id="KW-1185">Reference proteome</keyword>
<dbReference type="InterPro" id="IPR051781">
    <property type="entry name" value="Metallo-dep_Hydrolase"/>
</dbReference>
<organism evidence="2 3">
    <name type="scientific">Streptomyces cinereospinus</name>
    <dbReference type="NCBI Taxonomy" id="285561"/>
    <lineage>
        <taxon>Bacteria</taxon>
        <taxon>Bacillati</taxon>
        <taxon>Actinomycetota</taxon>
        <taxon>Actinomycetes</taxon>
        <taxon>Kitasatosporales</taxon>
        <taxon>Streptomycetaceae</taxon>
        <taxon>Streptomyces</taxon>
    </lineage>
</organism>
<evidence type="ECO:0000313" key="3">
    <source>
        <dbReference type="Proteomes" id="UP001589709"/>
    </source>
</evidence>
<comment type="caution">
    <text evidence="2">The sequence shown here is derived from an EMBL/GenBank/DDBJ whole genome shotgun (WGS) entry which is preliminary data.</text>
</comment>
<dbReference type="RefSeq" id="WP_381348107.1">
    <property type="nucleotide sequence ID" value="NZ_JBHMCY010000043.1"/>
</dbReference>
<reference evidence="2 3" key="1">
    <citation type="submission" date="2024-09" db="EMBL/GenBank/DDBJ databases">
        <authorList>
            <person name="Sun Q."/>
            <person name="Mori K."/>
        </authorList>
    </citation>
    <scope>NUCLEOTIDE SEQUENCE [LARGE SCALE GENOMIC DNA]</scope>
    <source>
        <strain evidence="2 3">JCM 6917</strain>
    </source>
</reference>
<dbReference type="Gene3D" id="1.20.58.520">
    <property type="entry name" value="Amidohydrolase"/>
    <property type="match status" value="1"/>
</dbReference>
<dbReference type="InterPro" id="IPR011059">
    <property type="entry name" value="Metal-dep_hydrolase_composite"/>
</dbReference>
<dbReference type="EMBL" id="JBHMCY010000043">
    <property type="protein sequence ID" value="MFB9465276.1"/>
    <property type="molecule type" value="Genomic_DNA"/>
</dbReference>
<name>A0ABV5N4Z1_9ACTN</name>
<dbReference type="PANTHER" id="PTHR43135:SF3">
    <property type="entry name" value="ALPHA-D-RIBOSE 1-METHYLPHOSPHONATE 5-TRIPHOSPHATE DIPHOSPHATASE"/>
    <property type="match status" value="1"/>
</dbReference>
<dbReference type="Pfam" id="PF01979">
    <property type="entry name" value="Amidohydro_1"/>
    <property type="match status" value="1"/>
</dbReference>
<sequence length="355" mass="37228">MATVIAFDGVRVFTGEGLTEPRRVYVQGAEIAGEGTPDEVVDGAGRVLLPGLIDAHMHVLGRPDLENLARWGVTTGLDMAAWPQPFVAEMRAQKGVAQVFSATTPAVGPGGNHAKMPGFPADGIVTSPQEARAFVERRVADGADYIKIVTEAAPPAGMDQESVNAVVAAAHEHDLLVVAHSITTGAFRVAVEAGVDISTHAPLDAVLDEATVQRMSSGGMTSVPTLTMMRGIAAVRAGAGLSYEYARDTVTRFHQAGVRLLVGTDANSAPGVPFAPEHGESLHDELELMVEAGLTPLEVLRAATRLTAETFGLGDRGVIEPGRRADLLLVDGDPTQDITATRNIAGVWIAGERVR</sequence>
<dbReference type="SUPFAM" id="SSF51338">
    <property type="entry name" value="Composite domain of metallo-dependent hydrolases"/>
    <property type="match status" value="1"/>
</dbReference>
<feature type="domain" description="Amidohydrolase-related" evidence="1">
    <location>
        <begin position="47"/>
        <end position="354"/>
    </location>
</feature>
<dbReference type="Proteomes" id="UP001589709">
    <property type="component" value="Unassembled WGS sequence"/>
</dbReference>
<accession>A0ABV5N4Z1</accession>
<dbReference type="SUPFAM" id="SSF51556">
    <property type="entry name" value="Metallo-dependent hydrolases"/>
    <property type="match status" value="1"/>
</dbReference>
<evidence type="ECO:0000259" key="1">
    <source>
        <dbReference type="Pfam" id="PF01979"/>
    </source>
</evidence>
<protein>
    <submittedName>
        <fullName evidence="2">Amidohydrolase family protein</fullName>
    </submittedName>
</protein>
<dbReference type="Gene3D" id="3.30.110.90">
    <property type="entry name" value="Amidohydrolase"/>
    <property type="match status" value="1"/>
</dbReference>
<gene>
    <name evidence="2" type="ORF">ACFF45_21800</name>
</gene>
<evidence type="ECO:0000313" key="2">
    <source>
        <dbReference type="EMBL" id="MFB9465276.1"/>
    </source>
</evidence>
<dbReference type="Gene3D" id="2.30.40.10">
    <property type="entry name" value="Urease, subunit C, domain 1"/>
    <property type="match status" value="1"/>
</dbReference>